<dbReference type="PIRSF" id="PIRSF027019">
    <property type="entry name" value="Euk_LigT"/>
    <property type="match status" value="1"/>
</dbReference>
<proteinExistence type="predicted"/>
<dbReference type="EMBL" id="CCAG010003796">
    <property type="status" value="NOT_ANNOTATED_CDS"/>
    <property type="molecule type" value="Genomic_DNA"/>
</dbReference>
<evidence type="ECO:0000259" key="1">
    <source>
        <dbReference type="Pfam" id="PF10469"/>
    </source>
</evidence>
<dbReference type="Gene3D" id="3.90.1140.10">
    <property type="entry name" value="Cyclic phosphodiesterase"/>
    <property type="match status" value="1"/>
</dbReference>
<sequence length="255" mass="28842">MIPPRVTDNGNRSRDSNVIIKGKTRNDVATAKRKIDVLVASLRARMTATHFYGVALNRGDILENFQVFKEILSAELPSIDESLFQVDSSLHATFGACVLMDDLERNKAATILQSCREFLADVETPFKVNVRGLEIMNDDPSAVRVLYAIIDSPDLQLFSDRCLQRFIESGFVRDAQREHVKLHMTLMNNRYKEVYSPDTSTKAVTKTFDAREILKRWGNFDFGSVQCKEIVLCVIGSSRETKGSFYKISSTLKCE</sequence>
<dbReference type="AlphaFoldDB" id="A0A1B0G8U2"/>
<dbReference type="InterPro" id="IPR019510">
    <property type="entry name" value="AKAP7-like_phosphoesterase"/>
</dbReference>
<organism evidence="2 3">
    <name type="scientific">Glossina morsitans morsitans</name>
    <name type="common">Savannah tsetse fly</name>
    <dbReference type="NCBI Taxonomy" id="37546"/>
    <lineage>
        <taxon>Eukaryota</taxon>
        <taxon>Metazoa</taxon>
        <taxon>Ecdysozoa</taxon>
        <taxon>Arthropoda</taxon>
        <taxon>Hexapoda</taxon>
        <taxon>Insecta</taxon>
        <taxon>Pterygota</taxon>
        <taxon>Neoptera</taxon>
        <taxon>Endopterygota</taxon>
        <taxon>Diptera</taxon>
        <taxon>Brachycera</taxon>
        <taxon>Muscomorpha</taxon>
        <taxon>Hippoboscoidea</taxon>
        <taxon>Glossinidae</taxon>
        <taxon>Glossina</taxon>
    </lineage>
</organism>
<dbReference type="GO" id="GO:0006307">
    <property type="term" value="P:DNA alkylation repair"/>
    <property type="evidence" value="ECO:0007669"/>
    <property type="project" value="InterPro"/>
</dbReference>
<dbReference type="GO" id="GO:0005634">
    <property type="term" value="C:nucleus"/>
    <property type="evidence" value="ECO:0007669"/>
    <property type="project" value="TreeGrafter"/>
</dbReference>
<dbReference type="VEuPathDB" id="VectorBase:GMOY009729"/>
<reference evidence="2" key="1">
    <citation type="submission" date="2020-05" db="UniProtKB">
        <authorList>
            <consortium name="EnsemblMetazoa"/>
        </authorList>
    </citation>
    <scope>IDENTIFICATION</scope>
    <source>
        <strain evidence="2">Yale</strain>
    </source>
</reference>
<dbReference type="EnsemblMetazoa" id="GMOY009729-RA">
    <property type="protein sequence ID" value="GMOY009729-PA"/>
    <property type="gene ID" value="GMOY009729"/>
</dbReference>
<protein>
    <recommendedName>
        <fullName evidence="1">A-kinase anchor protein 7-like phosphoesterase domain-containing protein</fullName>
    </recommendedName>
</protein>
<dbReference type="STRING" id="37546.A0A1B0G8U2"/>
<dbReference type="Proteomes" id="UP000092444">
    <property type="component" value="Unassembled WGS sequence"/>
</dbReference>
<dbReference type="GO" id="GO:0006355">
    <property type="term" value="P:regulation of DNA-templated transcription"/>
    <property type="evidence" value="ECO:0007669"/>
    <property type="project" value="TreeGrafter"/>
</dbReference>
<keyword evidence="3" id="KW-1185">Reference proteome</keyword>
<dbReference type="PANTHER" id="PTHR13360:SF1">
    <property type="entry name" value="ACTIVATING SIGNAL COINTEGRATOR 1 COMPLEX SUBUNIT 1"/>
    <property type="match status" value="1"/>
</dbReference>
<dbReference type="PANTHER" id="PTHR13360">
    <property type="entry name" value="ACTIVATING SIGNAL COINTEGRATOR 1 COMPLEX SUBUNIT 1"/>
    <property type="match status" value="1"/>
</dbReference>
<accession>A0A1B0G8U2</accession>
<dbReference type="Pfam" id="PF10469">
    <property type="entry name" value="AKAP7_NLS"/>
    <property type="match status" value="1"/>
</dbReference>
<name>A0A1B0G8U2_GLOMM</name>
<evidence type="ECO:0000313" key="3">
    <source>
        <dbReference type="Proteomes" id="UP000092444"/>
    </source>
</evidence>
<dbReference type="InterPro" id="IPR009210">
    <property type="entry name" value="ASCC1"/>
</dbReference>
<feature type="domain" description="A-kinase anchor protein 7-like phosphoesterase" evidence="1">
    <location>
        <begin position="49"/>
        <end position="253"/>
    </location>
</feature>
<dbReference type="PhylomeDB" id="A0A1B0G8U2"/>
<evidence type="ECO:0000313" key="2">
    <source>
        <dbReference type="EnsemblMetazoa" id="GMOY009729-PA"/>
    </source>
</evidence>